<protein>
    <submittedName>
        <fullName evidence="2">Uncharacterized protein</fullName>
    </submittedName>
</protein>
<accession>A0A0D8X828</accession>
<dbReference type="AlphaFoldDB" id="A0A0D8X828"/>
<evidence type="ECO:0000256" key="1">
    <source>
        <dbReference type="SAM" id="Phobius"/>
    </source>
</evidence>
<keyword evidence="1" id="KW-0812">Transmembrane</keyword>
<dbReference type="EMBL" id="KN720355">
    <property type="protein sequence ID" value="KJH39804.1"/>
    <property type="molecule type" value="Genomic_DNA"/>
</dbReference>
<organism evidence="2 3">
    <name type="scientific">Dictyocaulus viviparus</name>
    <name type="common">Bovine lungworm</name>
    <dbReference type="NCBI Taxonomy" id="29172"/>
    <lineage>
        <taxon>Eukaryota</taxon>
        <taxon>Metazoa</taxon>
        <taxon>Ecdysozoa</taxon>
        <taxon>Nematoda</taxon>
        <taxon>Chromadorea</taxon>
        <taxon>Rhabditida</taxon>
        <taxon>Rhabditina</taxon>
        <taxon>Rhabditomorpha</taxon>
        <taxon>Strongyloidea</taxon>
        <taxon>Metastrongylidae</taxon>
        <taxon>Dictyocaulus</taxon>
    </lineage>
</organism>
<reference evidence="3" key="2">
    <citation type="journal article" date="2016" name="Sci. Rep.">
        <title>Dictyocaulus viviparus genome, variome and transcriptome elucidate lungworm biology and support future intervention.</title>
        <authorList>
            <person name="McNulty S.N."/>
            <person name="Strube C."/>
            <person name="Rosa B.A."/>
            <person name="Martin J.C."/>
            <person name="Tyagi R."/>
            <person name="Choi Y.J."/>
            <person name="Wang Q."/>
            <person name="Hallsworth Pepin K."/>
            <person name="Zhang X."/>
            <person name="Ozersky P."/>
            <person name="Wilson R.K."/>
            <person name="Sternberg P.W."/>
            <person name="Gasser R.B."/>
            <person name="Mitreva M."/>
        </authorList>
    </citation>
    <scope>NUCLEOTIDE SEQUENCE [LARGE SCALE GENOMIC DNA]</scope>
    <source>
        <strain evidence="3">HannoverDv2000</strain>
    </source>
</reference>
<dbReference type="Proteomes" id="UP000053766">
    <property type="component" value="Unassembled WGS sequence"/>
</dbReference>
<keyword evidence="1" id="KW-0472">Membrane</keyword>
<gene>
    <name evidence="2" type="ORF">DICVIV_14305</name>
</gene>
<evidence type="ECO:0000313" key="2">
    <source>
        <dbReference type="EMBL" id="KJH39804.1"/>
    </source>
</evidence>
<evidence type="ECO:0000313" key="3">
    <source>
        <dbReference type="Proteomes" id="UP000053766"/>
    </source>
</evidence>
<proteinExistence type="predicted"/>
<sequence>MTKVITFYSVLDSLLIQASDVTRSVVYILLMIIWIMTVVETLYIFHKDRKKEIKEENDNKKKRHRNLRDSAVILIVKLYL</sequence>
<name>A0A0D8X828_DICVI</name>
<keyword evidence="3" id="KW-1185">Reference proteome</keyword>
<keyword evidence="1" id="KW-1133">Transmembrane helix</keyword>
<reference evidence="2 3" key="1">
    <citation type="submission" date="2013-11" db="EMBL/GenBank/DDBJ databases">
        <title>Draft genome of the bovine lungworm Dictyocaulus viviparus.</title>
        <authorList>
            <person name="Mitreva M."/>
        </authorList>
    </citation>
    <scope>NUCLEOTIDE SEQUENCE [LARGE SCALE GENOMIC DNA]</scope>
    <source>
        <strain evidence="2 3">HannoverDv2000</strain>
    </source>
</reference>
<feature type="transmembrane region" description="Helical" evidence="1">
    <location>
        <begin position="25"/>
        <end position="45"/>
    </location>
</feature>